<organism evidence="1 2">
    <name type="scientific">Sphingobacterium siyangense</name>
    <dbReference type="NCBI Taxonomy" id="459529"/>
    <lineage>
        <taxon>Bacteria</taxon>
        <taxon>Pseudomonadati</taxon>
        <taxon>Bacteroidota</taxon>
        <taxon>Sphingobacteriia</taxon>
        <taxon>Sphingobacteriales</taxon>
        <taxon>Sphingobacteriaceae</taxon>
        <taxon>Sphingobacterium</taxon>
    </lineage>
</organism>
<dbReference type="AlphaFoldDB" id="A0A420FVZ3"/>
<dbReference type="Proteomes" id="UP000286402">
    <property type="component" value="Unassembled WGS sequence"/>
</dbReference>
<keyword evidence="2" id="KW-1185">Reference proteome</keyword>
<evidence type="ECO:0000313" key="2">
    <source>
        <dbReference type="Proteomes" id="UP000286402"/>
    </source>
</evidence>
<dbReference type="EMBL" id="MCAQ01000012">
    <property type="protein sequence ID" value="RKF37136.1"/>
    <property type="molecule type" value="Genomic_DNA"/>
</dbReference>
<name>A0A420FVZ3_9SPHI</name>
<gene>
    <name evidence="1" type="ORF">BCY89_05655</name>
</gene>
<sequence length="153" mass="17808">MELLMIKKKTNRIQNIKLYKIIIFLILLTSFNIVRAQQKTGIGSIDTLIFDLKTNMEGYLHENNPPYVQDDIDLCIATLSDYVVKVLDTKSKDEGMKLVKATVLKLNELNEKCDYSLIETNEREQIAQIIILAGHEKNYNAIDEDITEEWREW</sequence>
<protein>
    <submittedName>
        <fullName evidence="1">Uncharacterized protein</fullName>
    </submittedName>
</protein>
<reference evidence="1 2" key="1">
    <citation type="submission" date="2016-07" db="EMBL/GenBank/DDBJ databases">
        <title>Genome analysis of Sphingobacterium siyangense T12B17.</title>
        <authorList>
            <person name="Xu D."/>
            <person name="Su Y."/>
            <person name="Zheng S."/>
        </authorList>
    </citation>
    <scope>NUCLEOTIDE SEQUENCE [LARGE SCALE GENOMIC DNA]</scope>
    <source>
        <strain evidence="1 2">T12B17</strain>
    </source>
</reference>
<accession>A0A420FVZ3</accession>
<proteinExistence type="predicted"/>
<comment type="caution">
    <text evidence="1">The sequence shown here is derived from an EMBL/GenBank/DDBJ whole genome shotgun (WGS) entry which is preliminary data.</text>
</comment>
<evidence type="ECO:0000313" key="1">
    <source>
        <dbReference type="EMBL" id="RKF37136.1"/>
    </source>
</evidence>